<evidence type="ECO:0000259" key="10">
    <source>
        <dbReference type="Pfam" id="PF14537"/>
    </source>
</evidence>
<keyword evidence="12" id="KW-1185">Reference proteome</keyword>
<proteinExistence type="predicted"/>
<evidence type="ECO:0000256" key="8">
    <source>
        <dbReference type="ARBA" id="ARBA00023004"/>
    </source>
</evidence>
<dbReference type="Proteomes" id="UP000298050">
    <property type="component" value="Unassembled WGS sequence"/>
</dbReference>
<comment type="cofactor">
    <cofactor evidence="1">
        <name>heme c</name>
        <dbReference type="ChEBI" id="CHEBI:61717"/>
    </cofactor>
</comment>
<evidence type="ECO:0000256" key="4">
    <source>
        <dbReference type="ARBA" id="ARBA00022617"/>
    </source>
</evidence>
<evidence type="ECO:0000256" key="3">
    <source>
        <dbReference type="ARBA" id="ARBA00022448"/>
    </source>
</evidence>
<keyword evidence="7" id="KW-0249">Electron transport</keyword>
<evidence type="ECO:0000313" key="12">
    <source>
        <dbReference type="Proteomes" id="UP000298050"/>
    </source>
</evidence>
<feature type="signal peptide" evidence="9">
    <location>
        <begin position="1"/>
        <end position="23"/>
    </location>
</feature>
<accession>A0A4Z0M5Q4</accession>
<evidence type="ECO:0000313" key="11">
    <source>
        <dbReference type="EMBL" id="TGD74750.1"/>
    </source>
</evidence>
<evidence type="ECO:0000256" key="5">
    <source>
        <dbReference type="ARBA" id="ARBA00022723"/>
    </source>
</evidence>
<keyword evidence="3" id="KW-0813">Transport</keyword>
<dbReference type="OrthoDB" id="9814800at2"/>
<keyword evidence="5" id="KW-0479">Metal-binding</keyword>
<evidence type="ECO:0000256" key="2">
    <source>
        <dbReference type="ARBA" id="ARBA00004196"/>
    </source>
</evidence>
<evidence type="ECO:0000256" key="9">
    <source>
        <dbReference type="SAM" id="SignalP"/>
    </source>
</evidence>
<dbReference type="InterPro" id="IPR051829">
    <property type="entry name" value="Multiheme_Cytochr_ET"/>
</dbReference>
<dbReference type="Gene3D" id="3.90.10.10">
    <property type="entry name" value="Cytochrome C3"/>
    <property type="match status" value="6"/>
</dbReference>
<dbReference type="InterPro" id="IPR012286">
    <property type="entry name" value="Tetrahaem_cytochrome"/>
</dbReference>
<dbReference type="Pfam" id="PF14537">
    <property type="entry name" value="Cytochrom_c3_2"/>
    <property type="match status" value="1"/>
</dbReference>
<comment type="subcellular location">
    <subcellularLocation>
        <location evidence="2">Cell envelope</location>
    </subcellularLocation>
</comment>
<dbReference type="GO" id="GO:0046872">
    <property type="term" value="F:metal ion binding"/>
    <property type="evidence" value="ECO:0007669"/>
    <property type="project" value="UniProtKB-KW"/>
</dbReference>
<feature type="domain" description="Tetrahaem cytochrome" evidence="10">
    <location>
        <begin position="349"/>
        <end position="423"/>
    </location>
</feature>
<dbReference type="PANTHER" id="PTHR35038">
    <property type="entry name" value="DISSIMILATORY SULFITE REDUCTASE SIRA"/>
    <property type="match status" value="1"/>
</dbReference>
<gene>
    <name evidence="11" type="ORF">E4634_06000</name>
</gene>
<comment type="caution">
    <text evidence="11">The sequence shown here is derived from an EMBL/GenBank/DDBJ whole genome shotgun (WGS) entry which is preliminary data.</text>
</comment>
<keyword evidence="8" id="KW-0408">Iron</keyword>
<dbReference type="PANTHER" id="PTHR35038:SF6">
    <property type="entry name" value="SURFACE LOCALIZED DECAHEME CYTOCHROME C LIPOPROTEIN"/>
    <property type="match status" value="1"/>
</dbReference>
<evidence type="ECO:0000256" key="1">
    <source>
        <dbReference type="ARBA" id="ARBA00001926"/>
    </source>
</evidence>
<name>A0A4Z0M5Q4_9GAMM</name>
<dbReference type="InterPro" id="IPR036280">
    <property type="entry name" value="Multihaem_cyt_sf"/>
</dbReference>
<keyword evidence="6 9" id="KW-0732">Signal</keyword>
<dbReference type="RefSeq" id="WP_135441812.1">
    <property type="nucleotide sequence ID" value="NZ_SRLE01000005.1"/>
</dbReference>
<feature type="chain" id="PRO_5021377724" evidence="9">
    <location>
        <begin position="24"/>
        <end position="520"/>
    </location>
</feature>
<protein>
    <submittedName>
        <fullName evidence="11">Cytochrome C</fullName>
    </submittedName>
</protein>
<dbReference type="AlphaFoldDB" id="A0A4Z0M5Q4"/>
<dbReference type="GO" id="GO:0016491">
    <property type="term" value="F:oxidoreductase activity"/>
    <property type="evidence" value="ECO:0007669"/>
    <property type="project" value="TreeGrafter"/>
</dbReference>
<evidence type="ECO:0000256" key="7">
    <source>
        <dbReference type="ARBA" id="ARBA00022982"/>
    </source>
</evidence>
<reference evidence="11 12" key="1">
    <citation type="submission" date="2019-04" db="EMBL/GenBank/DDBJ databases">
        <title>Taxonomy of novel Haliea sp. from mangrove soil of West Coast of India.</title>
        <authorList>
            <person name="Verma A."/>
            <person name="Kumar P."/>
            <person name="Krishnamurthi S."/>
        </authorList>
    </citation>
    <scope>NUCLEOTIDE SEQUENCE [LARGE SCALE GENOMIC DNA]</scope>
    <source>
        <strain evidence="11 12">SAOS-164</strain>
    </source>
</reference>
<dbReference type="GO" id="GO:0030313">
    <property type="term" value="C:cell envelope"/>
    <property type="evidence" value="ECO:0007669"/>
    <property type="project" value="UniProtKB-SubCell"/>
</dbReference>
<sequence length="520" mass="56075">MCACRCLVVLLFALACLAGPAQARLDLKSMVLMPGPLSAAHADEEENCDACHRGFDKAGQDELCLDCHEAVAADIAGKSGFHGRSPAVAASICKGCHVDHKGRDFDIVALDRDTFDHRLTDFELTGGHQGVACDGCHAADTPFRDTGSDCAGCHREDDRHRGELGEDCGGCHSTEAWAMTAAFDHAETGFTLRGAHQEAACGTCHAGERYSFDDTACVACHQLKDVHLGRYGEDCARCHSEREWSTPSFDHAGETDFALLGAHAETPCRACHFDDVAGTPPATDCAGCHREDDVHAGRHGSDCSQCHDNQQWRKTRFDHAREADWPLRGAHADLACLQCHQGALDDPLETRCVACHQSDDVHRSAAMQECDTCHGTEAWSGVSGFDHELTRFPLEGMHAIAACGDCHAGHEFTQASDACIDCHRAEDAHSGSLGGECHQCHTPNGWSLWQFDHAAQTGFELAGAHRGLTCDSCHRGESASDVAHECAGCHAQQDRHDGRFGGDCGRCHSDASFGDIQWHR</sequence>
<evidence type="ECO:0000256" key="6">
    <source>
        <dbReference type="ARBA" id="ARBA00022729"/>
    </source>
</evidence>
<organism evidence="11 12">
    <name type="scientific">Mangrovimicrobium sediminis</name>
    <dbReference type="NCBI Taxonomy" id="2562682"/>
    <lineage>
        <taxon>Bacteria</taxon>
        <taxon>Pseudomonadati</taxon>
        <taxon>Pseudomonadota</taxon>
        <taxon>Gammaproteobacteria</taxon>
        <taxon>Cellvibrionales</taxon>
        <taxon>Halieaceae</taxon>
        <taxon>Mangrovimicrobium</taxon>
    </lineage>
</organism>
<dbReference type="EMBL" id="SRLE01000005">
    <property type="protein sequence ID" value="TGD74750.1"/>
    <property type="molecule type" value="Genomic_DNA"/>
</dbReference>
<dbReference type="PROSITE" id="PS51257">
    <property type="entry name" value="PROKAR_LIPOPROTEIN"/>
    <property type="match status" value="1"/>
</dbReference>
<keyword evidence="4" id="KW-0349">Heme</keyword>
<dbReference type="SUPFAM" id="SSF48695">
    <property type="entry name" value="Multiheme cytochromes"/>
    <property type="match status" value="2"/>
</dbReference>